<accession>A0A8S2UXK4</accession>
<feature type="non-terminal residue" evidence="1">
    <location>
        <position position="1"/>
    </location>
</feature>
<dbReference type="AlphaFoldDB" id="A0A8S2UXK4"/>
<reference evidence="1" key="1">
    <citation type="submission" date="2021-02" db="EMBL/GenBank/DDBJ databases">
        <authorList>
            <person name="Nowell W R."/>
        </authorList>
    </citation>
    <scope>NUCLEOTIDE SEQUENCE</scope>
</reference>
<gene>
    <name evidence="1" type="ORF">GIL414_LOCUS28747</name>
    <name evidence="2" type="ORF">SMN809_LOCUS65801</name>
</gene>
<proteinExistence type="predicted"/>
<dbReference type="EMBL" id="CAJOBI010312074">
    <property type="protein sequence ID" value="CAF5171545.1"/>
    <property type="molecule type" value="Genomic_DNA"/>
</dbReference>
<evidence type="ECO:0000313" key="1">
    <source>
        <dbReference type="EMBL" id="CAF4368814.1"/>
    </source>
</evidence>
<comment type="caution">
    <text evidence="1">The sequence shown here is derived from an EMBL/GenBank/DDBJ whole genome shotgun (WGS) entry which is preliminary data.</text>
</comment>
<feature type="non-terminal residue" evidence="1">
    <location>
        <position position="82"/>
    </location>
</feature>
<protein>
    <submittedName>
        <fullName evidence="1">Uncharacterized protein</fullName>
    </submittedName>
</protein>
<evidence type="ECO:0000313" key="2">
    <source>
        <dbReference type="EMBL" id="CAF5171545.1"/>
    </source>
</evidence>
<organism evidence="1 3">
    <name type="scientific">Rotaria magnacalcarata</name>
    <dbReference type="NCBI Taxonomy" id="392030"/>
    <lineage>
        <taxon>Eukaryota</taxon>
        <taxon>Metazoa</taxon>
        <taxon>Spiralia</taxon>
        <taxon>Gnathifera</taxon>
        <taxon>Rotifera</taxon>
        <taxon>Eurotatoria</taxon>
        <taxon>Bdelloidea</taxon>
        <taxon>Philodinida</taxon>
        <taxon>Philodinidae</taxon>
        <taxon>Rotaria</taxon>
    </lineage>
</organism>
<evidence type="ECO:0000313" key="3">
    <source>
        <dbReference type="Proteomes" id="UP000681720"/>
    </source>
</evidence>
<dbReference type="Proteomes" id="UP000681720">
    <property type="component" value="Unassembled WGS sequence"/>
</dbReference>
<name>A0A8S2UXK4_9BILA</name>
<dbReference type="EMBL" id="CAJOBJ010049930">
    <property type="protein sequence ID" value="CAF4368814.1"/>
    <property type="molecule type" value="Genomic_DNA"/>
</dbReference>
<sequence length="82" mass="9901">MTNTREVTDMKSINDYCQQTTKELLELAQTFARKSRRPPTKLTCDDLINALECMNILYKQNIYQDEQYFLRNSFDQMFKIEY</sequence>
<dbReference type="Proteomes" id="UP000676336">
    <property type="component" value="Unassembled WGS sequence"/>
</dbReference>